<dbReference type="Proteomes" id="UP001374803">
    <property type="component" value="Chromosome"/>
</dbReference>
<evidence type="ECO:0000256" key="5">
    <source>
        <dbReference type="SAM" id="SignalP"/>
    </source>
</evidence>
<dbReference type="InterPro" id="IPR022790">
    <property type="entry name" value="GH26_dom"/>
</dbReference>
<proteinExistence type="inferred from homology"/>
<dbReference type="Gene3D" id="3.20.20.80">
    <property type="entry name" value="Glycosidases"/>
    <property type="match status" value="1"/>
</dbReference>
<evidence type="ECO:0000313" key="7">
    <source>
        <dbReference type="EMBL" id="WXB00957.1"/>
    </source>
</evidence>
<organism evidence="7 8">
    <name type="scientific">Pendulispora rubella</name>
    <dbReference type="NCBI Taxonomy" id="2741070"/>
    <lineage>
        <taxon>Bacteria</taxon>
        <taxon>Pseudomonadati</taxon>
        <taxon>Myxococcota</taxon>
        <taxon>Myxococcia</taxon>
        <taxon>Myxococcales</taxon>
        <taxon>Sorangiineae</taxon>
        <taxon>Pendulisporaceae</taxon>
        <taxon>Pendulispora</taxon>
    </lineage>
</organism>
<feature type="chain" id="PRO_5045938650" evidence="5">
    <location>
        <begin position="24"/>
        <end position="360"/>
    </location>
</feature>
<evidence type="ECO:0000256" key="4">
    <source>
        <dbReference type="PROSITE-ProRule" id="PRU01100"/>
    </source>
</evidence>
<feature type="signal peptide" evidence="5">
    <location>
        <begin position="1"/>
        <end position="23"/>
    </location>
</feature>
<evidence type="ECO:0000256" key="1">
    <source>
        <dbReference type="ARBA" id="ARBA00007754"/>
    </source>
</evidence>
<keyword evidence="8" id="KW-1185">Reference proteome</keyword>
<dbReference type="Pfam" id="PF02156">
    <property type="entry name" value="Glyco_hydro_26"/>
    <property type="match status" value="1"/>
</dbReference>
<evidence type="ECO:0000313" key="8">
    <source>
        <dbReference type="Proteomes" id="UP001374803"/>
    </source>
</evidence>
<dbReference type="PANTHER" id="PTHR40079:SF4">
    <property type="entry name" value="GH26 DOMAIN-CONTAINING PROTEIN-RELATED"/>
    <property type="match status" value="1"/>
</dbReference>
<dbReference type="PRINTS" id="PR00739">
    <property type="entry name" value="GLHYDRLASE26"/>
</dbReference>
<feature type="active site" description="Nucleophile" evidence="4">
    <location>
        <position position="294"/>
    </location>
</feature>
<comment type="similarity">
    <text evidence="1 4">Belongs to the glycosyl hydrolase 26 family.</text>
</comment>
<feature type="domain" description="GH26" evidence="6">
    <location>
        <begin position="39"/>
        <end position="356"/>
    </location>
</feature>
<reference evidence="7" key="1">
    <citation type="submission" date="2021-12" db="EMBL/GenBank/DDBJ databases">
        <title>Discovery of the Pendulisporaceae a myxobacterial family with distinct sporulation behavior and unique specialized metabolism.</title>
        <authorList>
            <person name="Garcia R."/>
            <person name="Popoff A."/>
            <person name="Bader C.D."/>
            <person name="Loehr J."/>
            <person name="Walesch S."/>
            <person name="Walt C."/>
            <person name="Boldt J."/>
            <person name="Bunk B."/>
            <person name="Haeckl F.J.F.P.J."/>
            <person name="Gunesch A.P."/>
            <person name="Birkelbach J."/>
            <person name="Nuebel U."/>
            <person name="Pietschmann T."/>
            <person name="Bach T."/>
            <person name="Mueller R."/>
        </authorList>
    </citation>
    <scope>NUCLEOTIDE SEQUENCE</scope>
    <source>
        <strain evidence="7">MSr11367</strain>
    </source>
</reference>
<keyword evidence="5" id="KW-0732">Signal</keyword>
<dbReference type="PROSITE" id="PS51764">
    <property type="entry name" value="GH26"/>
    <property type="match status" value="1"/>
</dbReference>
<feature type="active site" description="Proton donor" evidence="4">
    <location>
        <position position="194"/>
    </location>
</feature>
<keyword evidence="2 4" id="KW-0378">Hydrolase</keyword>
<dbReference type="EMBL" id="CP089983">
    <property type="protein sequence ID" value="WXB00957.1"/>
    <property type="molecule type" value="Genomic_DNA"/>
</dbReference>
<gene>
    <name evidence="7" type="ORF">LVJ94_29065</name>
</gene>
<dbReference type="SUPFAM" id="SSF51445">
    <property type="entry name" value="(Trans)glycosidases"/>
    <property type="match status" value="1"/>
</dbReference>
<accession>A0ABZ2KXD8</accession>
<dbReference type="GO" id="GO:0016787">
    <property type="term" value="F:hydrolase activity"/>
    <property type="evidence" value="ECO:0007669"/>
    <property type="project" value="UniProtKB-KW"/>
</dbReference>
<name>A0ABZ2KXD8_9BACT</name>
<dbReference type="InterPro" id="IPR000805">
    <property type="entry name" value="Glyco_hydro_26"/>
</dbReference>
<evidence type="ECO:0000256" key="3">
    <source>
        <dbReference type="ARBA" id="ARBA00023295"/>
    </source>
</evidence>
<dbReference type="RefSeq" id="WP_394830564.1">
    <property type="nucleotide sequence ID" value="NZ_CP089929.1"/>
</dbReference>
<keyword evidence="3 4" id="KW-0326">Glycosidase</keyword>
<protein>
    <submittedName>
        <fullName evidence="7">Glycoside hydrolase family 26 protein</fullName>
    </submittedName>
</protein>
<evidence type="ECO:0000259" key="6">
    <source>
        <dbReference type="PROSITE" id="PS51764"/>
    </source>
</evidence>
<dbReference type="PROSITE" id="PS51257">
    <property type="entry name" value="PROKAR_LIPOPROTEIN"/>
    <property type="match status" value="1"/>
</dbReference>
<sequence>MNRRPTFATWLLALALSACSARAPAPDPSQENVARVGTTPRERLLTWIRSLSSRTENRVLIGQEISSWSADTYDEFVVGLERKTGERPAIVGFSLLEPGDYDARGIDCLIDHHQRGGLVTVSTHWTHPWNDYPESGKYYVKDANARKPNLRALLNNAPDSAPKSKYWAQVHDLEAVLQRLKDAGAVVLFRPFHEMNGTWFWWGHDVNTEKTALVELWQDLHTYLARFDNLLWVYSPATSWNAAIRHYYPGVDYVDIAGFDLYADDLVPYQPGHRPDDDDWAETRKLAHPGGLAEFGPGGDRFPNGAHTLIDRLNDTYKTAVFAHSWTSWAEGQQRALVEQPDIDWALDQPPILTLREVAW</sequence>
<evidence type="ECO:0000256" key="2">
    <source>
        <dbReference type="ARBA" id="ARBA00022801"/>
    </source>
</evidence>
<dbReference type="InterPro" id="IPR017853">
    <property type="entry name" value="GH"/>
</dbReference>
<dbReference type="PANTHER" id="PTHR40079">
    <property type="entry name" value="MANNAN ENDO-1,4-BETA-MANNOSIDASE E-RELATED"/>
    <property type="match status" value="1"/>
</dbReference>